<evidence type="ECO:0000313" key="1">
    <source>
        <dbReference type="EMBL" id="KAA6396003.1"/>
    </source>
</evidence>
<accession>A0A5J4WMD8</accession>
<evidence type="ECO:0000313" key="2">
    <source>
        <dbReference type="Proteomes" id="UP000324800"/>
    </source>
</evidence>
<gene>
    <name evidence="1" type="ORF">EZS28_008473</name>
</gene>
<proteinExistence type="predicted"/>
<dbReference type="AlphaFoldDB" id="A0A5J4WMD8"/>
<dbReference type="EMBL" id="SNRW01001541">
    <property type="protein sequence ID" value="KAA6396003.1"/>
    <property type="molecule type" value="Genomic_DNA"/>
</dbReference>
<name>A0A5J4WMD8_9EUKA</name>
<organism evidence="1 2">
    <name type="scientific">Streblomastix strix</name>
    <dbReference type="NCBI Taxonomy" id="222440"/>
    <lineage>
        <taxon>Eukaryota</taxon>
        <taxon>Metamonada</taxon>
        <taxon>Preaxostyla</taxon>
        <taxon>Oxymonadida</taxon>
        <taxon>Streblomastigidae</taxon>
        <taxon>Streblomastix</taxon>
    </lineage>
</organism>
<reference evidence="1 2" key="1">
    <citation type="submission" date="2019-03" db="EMBL/GenBank/DDBJ databases">
        <title>Single cell metagenomics reveals metabolic interactions within the superorganism composed of flagellate Streblomastix strix and complex community of Bacteroidetes bacteria on its surface.</title>
        <authorList>
            <person name="Treitli S.C."/>
            <person name="Kolisko M."/>
            <person name="Husnik F."/>
            <person name="Keeling P."/>
            <person name="Hampl V."/>
        </authorList>
    </citation>
    <scope>NUCLEOTIDE SEQUENCE [LARGE SCALE GENOMIC DNA]</scope>
    <source>
        <strain evidence="1">ST1C</strain>
    </source>
</reference>
<sequence>MSLELRSKHSFQMRGGVCVCYTCTSYDEDVPNPDDECDQFIVLCALTLDEDPCVGCVEARLSDYVQFVWAVNGYGCDVNTSRLLYLVLDGKNGCALADYNVSNLRVPLYCLFESPVVLELTFATPD</sequence>
<dbReference type="Proteomes" id="UP000324800">
    <property type="component" value="Unassembled WGS sequence"/>
</dbReference>
<comment type="caution">
    <text evidence="1">The sequence shown here is derived from an EMBL/GenBank/DDBJ whole genome shotgun (WGS) entry which is preliminary data.</text>
</comment>
<protein>
    <submittedName>
        <fullName evidence="1">Uncharacterized protein</fullName>
    </submittedName>
</protein>